<dbReference type="Proteomes" id="UP001244341">
    <property type="component" value="Chromosome 15b"/>
</dbReference>
<evidence type="ECO:0000313" key="1">
    <source>
        <dbReference type="EMBL" id="WIA22825.1"/>
    </source>
</evidence>
<organism evidence="1 2">
    <name type="scientific">Tetradesmus obliquus</name>
    <name type="common">Green alga</name>
    <name type="synonym">Acutodesmus obliquus</name>
    <dbReference type="NCBI Taxonomy" id="3088"/>
    <lineage>
        <taxon>Eukaryota</taxon>
        <taxon>Viridiplantae</taxon>
        <taxon>Chlorophyta</taxon>
        <taxon>core chlorophytes</taxon>
        <taxon>Chlorophyceae</taxon>
        <taxon>CS clade</taxon>
        <taxon>Sphaeropleales</taxon>
        <taxon>Scenedesmaceae</taxon>
        <taxon>Tetradesmus</taxon>
    </lineage>
</organism>
<proteinExistence type="predicted"/>
<gene>
    <name evidence="1" type="ORF">OEZ85_001217</name>
</gene>
<dbReference type="Gene3D" id="3.90.1410.10">
    <property type="entry name" value="set domain protein methyltransferase, domain 1"/>
    <property type="match status" value="1"/>
</dbReference>
<accession>A0ABY8UNA9</accession>
<dbReference type="PANTHER" id="PTHR13271:SF133">
    <property type="entry name" value="SET DOMAIN-CONTAINING PROTEIN"/>
    <property type="match status" value="1"/>
</dbReference>
<reference evidence="1 2" key="1">
    <citation type="submission" date="2023-05" db="EMBL/GenBank/DDBJ databases">
        <title>A 100% complete, gapless, phased diploid assembly of the Scenedesmus obliquus UTEX 3031 genome.</title>
        <authorList>
            <person name="Biondi T.C."/>
            <person name="Hanschen E.R."/>
            <person name="Kwon T."/>
            <person name="Eng W."/>
            <person name="Kruse C.P.S."/>
            <person name="Koehler S.I."/>
            <person name="Kunde Y."/>
            <person name="Gleasner C.D."/>
            <person name="You Mak K.T."/>
            <person name="Polle J."/>
            <person name="Hovde B.T."/>
            <person name="Starkenburg S.R."/>
        </authorList>
    </citation>
    <scope>NUCLEOTIDE SEQUENCE [LARGE SCALE GENOMIC DNA]</scope>
    <source>
        <strain evidence="1 2">DOE0152z</strain>
    </source>
</reference>
<dbReference type="InterPro" id="IPR046341">
    <property type="entry name" value="SET_dom_sf"/>
</dbReference>
<dbReference type="InterPro" id="IPR050600">
    <property type="entry name" value="SETD3_SETD6_MTase"/>
</dbReference>
<evidence type="ECO:0008006" key="3">
    <source>
        <dbReference type="Google" id="ProtNLM"/>
    </source>
</evidence>
<keyword evidence="2" id="KW-1185">Reference proteome</keyword>
<dbReference type="PANTHER" id="PTHR13271">
    <property type="entry name" value="UNCHARACTERIZED PUTATIVE METHYLTRANSFERASE"/>
    <property type="match status" value="1"/>
</dbReference>
<protein>
    <recommendedName>
        <fullName evidence="3">SET domain-containing protein</fullName>
    </recommendedName>
</protein>
<dbReference type="EMBL" id="CP126222">
    <property type="protein sequence ID" value="WIA22825.1"/>
    <property type="molecule type" value="Genomic_DNA"/>
</dbReference>
<dbReference type="CDD" id="cd10527">
    <property type="entry name" value="SET_LSMT"/>
    <property type="match status" value="1"/>
</dbReference>
<dbReference type="SUPFAM" id="SSF82199">
    <property type="entry name" value="SET domain"/>
    <property type="match status" value="1"/>
</dbReference>
<name>A0ABY8UNA9_TETOB</name>
<sequence length="407" mass="44968">MDLEIVDVGDGAADGHTHSSKQPPPVYIEDSATQTFLNWATSAGIQFPKLKPATFSGVRGLAASSDIQVDDVIVSVPRGKALTLPPKQRCPCPEFVSAAYWDASPWYVKLAVRLLHEQGKGQQGELREWLQQLPRRVDSPVNWSQELVQQLRYSHLIHKVTEQQQEWSKLYDKFQEAAANKGSAPSKQEFFRALSLVRSRTFSGPYVASSLSDRGRLAALVGALVVVNTALGGDLSKGFGAAAAVFLFNVIYEVVLSNKLKQYAMCPVIDLLNHSSYNTTEVSYDYPRDAFLVSAGAAYVPGQQVFISYGSQNNDSLMQMYGFAEPDNPYDVYVMSSLLKWLEQLSPVSQARLDRLNREGLLGALQEVVVTRQGFGAQTLQALRYLLCMSKPSKAGADVCNYSNYFK</sequence>
<evidence type="ECO:0000313" key="2">
    <source>
        <dbReference type="Proteomes" id="UP001244341"/>
    </source>
</evidence>